<proteinExistence type="predicted"/>
<evidence type="ECO:0000256" key="2">
    <source>
        <dbReference type="ARBA" id="ARBA00022692"/>
    </source>
</evidence>
<reference evidence="6 7" key="1">
    <citation type="submission" date="2019-01" db="EMBL/GenBank/DDBJ databases">
        <title>Nocardioides guangzhouensis sp. nov., an actinobacterium isolated from soil.</title>
        <authorList>
            <person name="Fu Y."/>
            <person name="Cai Y."/>
            <person name="Lin Z."/>
            <person name="Chen P."/>
        </authorList>
    </citation>
    <scope>NUCLEOTIDE SEQUENCE [LARGE SCALE GENOMIC DNA]</scope>
    <source>
        <strain evidence="6 7">130</strain>
    </source>
</reference>
<keyword evidence="4 5" id="KW-0472">Membrane</keyword>
<dbReference type="AlphaFoldDB" id="A0A4Q4ZJH6"/>
<evidence type="ECO:0000256" key="1">
    <source>
        <dbReference type="ARBA" id="ARBA00022475"/>
    </source>
</evidence>
<dbReference type="Proteomes" id="UP000295198">
    <property type="component" value="Unassembled WGS sequence"/>
</dbReference>
<name>A0A4Q4ZJH6_9ACTN</name>
<keyword evidence="7" id="KW-1185">Reference proteome</keyword>
<keyword evidence="1" id="KW-1003">Cell membrane</keyword>
<evidence type="ECO:0000256" key="3">
    <source>
        <dbReference type="ARBA" id="ARBA00022989"/>
    </source>
</evidence>
<feature type="transmembrane region" description="Helical" evidence="5">
    <location>
        <begin position="56"/>
        <end position="75"/>
    </location>
</feature>
<evidence type="ECO:0000256" key="5">
    <source>
        <dbReference type="SAM" id="Phobius"/>
    </source>
</evidence>
<gene>
    <name evidence="6" type="ORF">EKO23_02915</name>
</gene>
<organism evidence="6 7">
    <name type="scientific">Nocardioides guangzhouensis</name>
    <dbReference type="NCBI Taxonomy" id="2497878"/>
    <lineage>
        <taxon>Bacteria</taxon>
        <taxon>Bacillati</taxon>
        <taxon>Actinomycetota</taxon>
        <taxon>Actinomycetes</taxon>
        <taxon>Propionibacteriales</taxon>
        <taxon>Nocardioidaceae</taxon>
        <taxon>Nocardioides</taxon>
    </lineage>
</organism>
<accession>A0A4Q4ZJH6</accession>
<feature type="transmembrane region" description="Helical" evidence="5">
    <location>
        <begin position="95"/>
        <end position="116"/>
    </location>
</feature>
<dbReference type="SUPFAM" id="SSF81343">
    <property type="entry name" value="Fumarate reductase respiratory complex transmembrane subunits"/>
    <property type="match status" value="1"/>
</dbReference>
<dbReference type="Pfam" id="PF02313">
    <property type="entry name" value="Fumarate_red_D"/>
    <property type="match status" value="1"/>
</dbReference>
<evidence type="ECO:0000313" key="7">
    <source>
        <dbReference type="Proteomes" id="UP000295198"/>
    </source>
</evidence>
<dbReference type="GO" id="GO:0016020">
    <property type="term" value="C:membrane"/>
    <property type="evidence" value="ECO:0007669"/>
    <property type="project" value="InterPro"/>
</dbReference>
<protein>
    <submittedName>
        <fullName evidence="6">Fumarate reductase subunit D</fullName>
    </submittedName>
</protein>
<dbReference type="InterPro" id="IPR034804">
    <property type="entry name" value="SQR/QFR_C/D"/>
</dbReference>
<keyword evidence="2 5" id="KW-0812">Transmembrane</keyword>
<dbReference type="InterPro" id="IPR003418">
    <property type="entry name" value="Fumarate_red_D"/>
</dbReference>
<evidence type="ECO:0000313" key="6">
    <source>
        <dbReference type="EMBL" id="RYP88443.1"/>
    </source>
</evidence>
<dbReference type="Gene3D" id="1.20.1300.10">
    <property type="entry name" value="Fumarate reductase/succinate dehydrogenase, transmembrane subunit"/>
    <property type="match status" value="1"/>
</dbReference>
<evidence type="ECO:0000256" key="4">
    <source>
        <dbReference type="ARBA" id="ARBA00023136"/>
    </source>
</evidence>
<dbReference type="OrthoDB" id="9804636at2"/>
<comment type="caution">
    <text evidence="6">The sequence shown here is derived from an EMBL/GenBank/DDBJ whole genome shotgun (WGS) entry which is preliminary data.</text>
</comment>
<keyword evidence="3 5" id="KW-1133">Transmembrane helix</keyword>
<dbReference type="GO" id="GO:0006106">
    <property type="term" value="P:fumarate metabolic process"/>
    <property type="evidence" value="ECO:0007669"/>
    <property type="project" value="InterPro"/>
</dbReference>
<feature type="transmembrane region" description="Helical" evidence="5">
    <location>
        <begin position="12"/>
        <end position="44"/>
    </location>
</feature>
<sequence length="121" mass="13151">MAGAVVKFRIEPFVWLAFSGGGVLAALFMPVLAFLFALAFPLGWIDPPSHDHLDAIVSNPLTFLVLFGLFVVMLVHAAHRFRYTLYDGLQIKHRVLVGTLCYGAVLVGAFACLQFLGGATQ</sequence>
<dbReference type="EMBL" id="SDKM01000003">
    <property type="protein sequence ID" value="RYP88443.1"/>
    <property type="molecule type" value="Genomic_DNA"/>
</dbReference>